<evidence type="ECO:0000259" key="8">
    <source>
        <dbReference type="SMART" id="SM00827"/>
    </source>
</evidence>
<keyword evidence="3 6" id="KW-0808">Transferase</keyword>
<sequence length="314" mass="31744">MTVAFTFPGQGSQAVGMGKALADAFPAARAVFAEVDDALGEKLSAVIWDGPIETLTLTENAQPALMAVSLGVVRVLEAEAGLNLSRDVAYVAGHSLGEYSALAAAGSFSIGDTARLLRIRGKAMQAATPVGVGAMAAILGLEFDAVVAIAAEAAETEVCQAANDNGAGQVVISGHKAAVERACELAKARGAKRAIPLPVSAPFHCALMQPAADAMAAALASVPAKAPMVPVVANVLAQPIADPAEITRRLIEQVTGTVRWRECVATMAGLGVTSFYEIGAGKVLSGLVKRIAEGATGSAIGSPDDIAAFKASRG</sequence>
<reference evidence="9 10" key="1">
    <citation type="submission" date="2019-04" db="EMBL/GenBank/DDBJ databases">
        <title>Phreatobacter aquaticus sp. nov.</title>
        <authorList>
            <person name="Choi A."/>
        </authorList>
    </citation>
    <scope>NUCLEOTIDE SEQUENCE [LARGE SCALE GENOMIC DNA]</scope>
    <source>
        <strain evidence="9 10">KCTC 52518</strain>
    </source>
</reference>
<dbReference type="RefSeq" id="WP_136963476.1">
    <property type="nucleotide sequence ID" value="NZ_CP039690.1"/>
</dbReference>
<dbReference type="Pfam" id="PF00698">
    <property type="entry name" value="Acyl_transf_1"/>
    <property type="match status" value="1"/>
</dbReference>
<dbReference type="InterPro" id="IPR024925">
    <property type="entry name" value="Malonyl_CoA-ACP_transAc"/>
</dbReference>
<dbReference type="Gene3D" id="3.30.70.250">
    <property type="entry name" value="Malonyl-CoA ACP transacylase, ACP-binding"/>
    <property type="match status" value="1"/>
</dbReference>
<dbReference type="GO" id="GO:0004314">
    <property type="term" value="F:[acyl-carrier-protein] S-malonyltransferase activity"/>
    <property type="evidence" value="ECO:0007669"/>
    <property type="project" value="UniProtKB-EC"/>
</dbReference>
<evidence type="ECO:0000256" key="4">
    <source>
        <dbReference type="ARBA" id="ARBA00023315"/>
    </source>
</evidence>
<evidence type="ECO:0000256" key="3">
    <source>
        <dbReference type="ARBA" id="ARBA00022679"/>
    </source>
</evidence>
<name>A0A4D7BFU2_9HYPH</name>
<dbReference type="SUPFAM" id="SSF55048">
    <property type="entry name" value="Probable ACP-binding domain of malonyl-CoA ACP transacylase"/>
    <property type="match status" value="1"/>
</dbReference>
<evidence type="ECO:0000256" key="7">
    <source>
        <dbReference type="PIRSR" id="PIRSR000446-1"/>
    </source>
</evidence>
<dbReference type="PANTHER" id="PTHR42681:SF1">
    <property type="entry name" value="MALONYL-COA-ACYL CARRIER PROTEIN TRANSACYLASE, MITOCHONDRIAL"/>
    <property type="match status" value="1"/>
</dbReference>
<dbReference type="EC" id="2.3.1.39" evidence="1 6"/>
<dbReference type="PIRSF" id="PIRSF000446">
    <property type="entry name" value="Mct"/>
    <property type="match status" value="1"/>
</dbReference>
<dbReference type="FunFam" id="3.30.70.250:FF:000001">
    <property type="entry name" value="Malonyl CoA-acyl carrier protein transacylase"/>
    <property type="match status" value="1"/>
</dbReference>
<dbReference type="InterPro" id="IPR050858">
    <property type="entry name" value="Mal-CoA-ACP_Trans/PKS_FabD"/>
</dbReference>
<comment type="similarity">
    <text evidence="6">Belongs to the fabD family.</text>
</comment>
<organism evidence="9 10">
    <name type="scientific">Phreatobacter stygius</name>
    <dbReference type="NCBI Taxonomy" id="1940610"/>
    <lineage>
        <taxon>Bacteria</taxon>
        <taxon>Pseudomonadati</taxon>
        <taxon>Pseudomonadota</taxon>
        <taxon>Alphaproteobacteria</taxon>
        <taxon>Hyphomicrobiales</taxon>
        <taxon>Phreatobacteraceae</taxon>
        <taxon>Phreatobacter</taxon>
    </lineage>
</organism>
<dbReference type="InterPro" id="IPR016036">
    <property type="entry name" value="Malonyl_transacylase_ACP-bd"/>
</dbReference>
<comment type="catalytic activity">
    <reaction evidence="5 6">
        <text>holo-[ACP] + malonyl-CoA = malonyl-[ACP] + CoA</text>
        <dbReference type="Rhea" id="RHEA:41792"/>
        <dbReference type="Rhea" id="RHEA-COMP:9623"/>
        <dbReference type="Rhea" id="RHEA-COMP:9685"/>
        <dbReference type="ChEBI" id="CHEBI:57287"/>
        <dbReference type="ChEBI" id="CHEBI:57384"/>
        <dbReference type="ChEBI" id="CHEBI:64479"/>
        <dbReference type="ChEBI" id="CHEBI:78449"/>
        <dbReference type="EC" id="2.3.1.39"/>
    </reaction>
</comment>
<dbReference type="PANTHER" id="PTHR42681">
    <property type="entry name" value="MALONYL-COA-ACYL CARRIER PROTEIN TRANSACYLASE, MITOCHONDRIAL"/>
    <property type="match status" value="1"/>
</dbReference>
<dbReference type="Gene3D" id="3.40.366.10">
    <property type="entry name" value="Malonyl-Coenzyme A Acyl Carrier Protein, domain 2"/>
    <property type="match status" value="1"/>
</dbReference>
<feature type="active site" evidence="7">
    <location>
        <position position="204"/>
    </location>
</feature>
<dbReference type="KEGG" id="pstg:E8M01_29805"/>
<dbReference type="NCBIfam" id="TIGR00128">
    <property type="entry name" value="fabD"/>
    <property type="match status" value="1"/>
</dbReference>
<dbReference type="AlphaFoldDB" id="A0A4D7BFU2"/>
<gene>
    <name evidence="9" type="primary">fabD</name>
    <name evidence="9" type="ORF">E8M01_29805</name>
</gene>
<evidence type="ECO:0000256" key="1">
    <source>
        <dbReference type="ARBA" id="ARBA00013258"/>
    </source>
</evidence>
<dbReference type="GO" id="GO:0005829">
    <property type="term" value="C:cytosol"/>
    <property type="evidence" value="ECO:0007669"/>
    <property type="project" value="TreeGrafter"/>
</dbReference>
<feature type="active site" evidence="7">
    <location>
        <position position="95"/>
    </location>
</feature>
<dbReference type="GO" id="GO:0006633">
    <property type="term" value="P:fatty acid biosynthetic process"/>
    <property type="evidence" value="ECO:0007669"/>
    <property type="project" value="TreeGrafter"/>
</dbReference>
<dbReference type="InterPro" id="IPR014043">
    <property type="entry name" value="Acyl_transferase_dom"/>
</dbReference>
<evidence type="ECO:0000313" key="9">
    <source>
        <dbReference type="EMBL" id="QCI68056.1"/>
    </source>
</evidence>
<dbReference type="Proteomes" id="UP000298781">
    <property type="component" value="Chromosome"/>
</dbReference>
<protein>
    <recommendedName>
        <fullName evidence="2 6">Malonyl CoA-acyl carrier protein transacylase</fullName>
        <ecNumber evidence="1 6">2.3.1.39</ecNumber>
    </recommendedName>
</protein>
<proteinExistence type="inferred from homology"/>
<dbReference type="SUPFAM" id="SSF52151">
    <property type="entry name" value="FabD/lysophospholipase-like"/>
    <property type="match status" value="1"/>
</dbReference>
<feature type="domain" description="Malonyl-CoA:ACP transacylase (MAT)" evidence="8">
    <location>
        <begin position="6"/>
        <end position="313"/>
    </location>
</feature>
<keyword evidence="4 6" id="KW-0012">Acyltransferase</keyword>
<dbReference type="EMBL" id="CP039690">
    <property type="protein sequence ID" value="QCI68056.1"/>
    <property type="molecule type" value="Genomic_DNA"/>
</dbReference>
<evidence type="ECO:0000256" key="6">
    <source>
        <dbReference type="PIRNR" id="PIRNR000446"/>
    </source>
</evidence>
<dbReference type="InterPro" id="IPR001227">
    <property type="entry name" value="Ac_transferase_dom_sf"/>
</dbReference>
<dbReference type="InterPro" id="IPR004410">
    <property type="entry name" value="Malonyl_CoA-ACP_transAc_FabD"/>
</dbReference>
<evidence type="ECO:0000313" key="10">
    <source>
        <dbReference type="Proteomes" id="UP000298781"/>
    </source>
</evidence>
<dbReference type="OrthoDB" id="9808564at2"/>
<dbReference type="SMART" id="SM00827">
    <property type="entry name" value="PKS_AT"/>
    <property type="match status" value="1"/>
</dbReference>
<dbReference type="InterPro" id="IPR016035">
    <property type="entry name" value="Acyl_Trfase/lysoPLipase"/>
</dbReference>
<keyword evidence="10" id="KW-1185">Reference proteome</keyword>
<evidence type="ECO:0000256" key="5">
    <source>
        <dbReference type="ARBA" id="ARBA00048462"/>
    </source>
</evidence>
<evidence type="ECO:0000256" key="2">
    <source>
        <dbReference type="ARBA" id="ARBA00018953"/>
    </source>
</evidence>
<accession>A0A4D7BFU2</accession>